<evidence type="ECO:0000259" key="4">
    <source>
        <dbReference type="PROSITE" id="PS51071"/>
    </source>
</evidence>
<dbReference type="SUPFAM" id="SSF46689">
    <property type="entry name" value="Homeodomain-like"/>
    <property type="match status" value="1"/>
</dbReference>
<evidence type="ECO:0000256" key="2">
    <source>
        <dbReference type="ARBA" id="ARBA00023125"/>
    </source>
</evidence>
<dbReference type="InterPro" id="IPR035472">
    <property type="entry name" value="RpiR-like_SIS"/>
</dbReference>
<dbReference type="CDD" id="cd05013">
    <property type="entry name" value="SIS_RpiR"/>
    <property type="match status" value="1"/>
</dbReference>
<evidence type="ECO:0000256" key="1">
    <source>
        <dbReference type="ARBA" id="ARBA00023015"/>
    </source>
</evidence>
<keyword evidence="3" id="KW-0804">Transcription</keyword>
<dbReference type="Pfam" id="PF01418">
    <property type="entry name" value="HTH_6"/>
    <property type="match status" value="1"/>
</dbReference>
<organism evidence="5 6">
    <name type="scientific">Paracoccus spongiarum</name>
    <dbReference type="NCBI Taxonomy" id="3064387"/>
    <lineage>
        <taxon>Bacteria</taxon>
        <taxon>Pseudomonadati</taxon>
        <taxon>Pseudomonadota</taxon>
        <taxon>Alphaproteobacteria</taxon>
        <taxon>Rhodobacterales</taxon>
        <taxon>Paracoccaceae</taxon>
        <taxon>Paracoccus</taxon>
    </lineage>
</organism>
<dbReference type="PANTHER" id="PTHR30514">
    <property type="entry name" value="GLUCOKINASE"/>
    <property type="match status" value="1"/>
</dbReference>
<dbReference type="SUPFAM" id="SSF53697">
    <property type="entry name" value="SIS domain"/>
    <property type="match status" value="1"/>
</dbReference>
<dbReference type="InterPro" id="IPR036388">
    <property type="entry name" value="WH-like_DNA-bd_sf"/>
</dbReference>
<accession>A0ABT9JAH4</accession>
<dbReference type="Gene3D" id="1.10.10.10">
    <property type="entry name" value="Winged helix-like DNA-binding domain superfamily/Winged helix DNA-binding domain"/>
    <property type="match status" value="1"/>
</dbReference>
<dbReference type="PANTHER" id="PTHR30514:SF18">
    <property type="entry name" value="RPIR-FAMILY TRANSCRIPTIONAL REGULATOR"/>
    <property type="match status" value="1"/>
</dbReference>
<evidence type="ECO:0000313" key="6">
    <source>
        <dbReference type="Proteomes" id="UP001224997"/>
    </source>
</evidence>
<evidence type="ECO:0000313" key="5">
    <source>
        <dbReference type="EMBL" id="MDP5306725.1"/>
    </source>
</evidence>
<name>A0ABT9JAH4_9RHOB</name>
<feature type="domain" description="HTH rpiR-type" evidence="4">
    <location>
        <begin position="10"/>
        <end position="86"/>
    </location>
</feature>
<dbReference type="Proteomes" id="UP001224997">
    <property type="component" value="Unassembled WGS sequence"/>
</dbReference>
<dbReference type="InterPro" id="IPR000281">
    <property type="entry name" value="HTH_RpiR"/>
</dbReference>
<comment type="caution">
    <text evidence="5">The sequence shown here is derived from an EMBL/GenBank/DDBJ whole genome shotgun (WGS) entry which is preliminary data.</text>
</comment>
<dbReference type="PROSITE" id="PS51071">
    <property type="entry name" value="HTH_RPIR"/>
    <property type="match status" value="1"/>
</dbReference>
<dbReference type="InterPro" id="IPR009057">
    <property type="entry name" value="Homeodomain-like_sf"/>
</dbReference>
<reference evidence="5 6" key="1">
    <citation type="submission" date="2023-08" db="EMBL/GenBank/DDBJ databases">
        <authorList>
            <person name="Park J.-S."/>
        </authorList>
    </citation>
    <scope>NUCLEOTIDE SEQUENCE [LARGE SCALE GENOMIC DNA]</scope>
    <source>
        <strain evidence="5 6">2205BS29-5</strain>
    </source>
</reference>
<dbReference type="Pfam" id="PF01380">
    <property type="entry name" value="SIS"/>
    <property type="match status" value="1"/>
</dbReference>
<keyword evidence="1" id="KW-0805">Transcription regulation</keyword>
<dbReference type="EMBL" id="JAVAMQ010000004">
    <property type="protein sequence ID" value="MDP5306725.1"/>
    <property type="molecule type" value="Genomic_DNA"/>
</dbReference>
<dbReference type="InterPro" id="IPR047640">
    <property type="entry name" value="RpiR-like"/>
</dbReference>
<keyword evidence="6" id="KW-1185">Reference proteome</keyword>
<dbReference type="RefSeq" id="WP_305962567.1">
    <property type="nucleotide sequence ID" value="NZ_JAVAMQ010000004.1"/>
</dbReference>
<proteinExistence type="predicted"/>
<gene>
    <name evidence="5" type="ORF">Q5Y72_06435</name>
</gene>
<protein>
    <submittedName>
        <fullName evidence="5">MurR/RpiR family transcriptional regulator</fullName>
    </submittedName>
</protein>
<dbReference type="InterPro" id="IPR001347">
    <property type="entry name" value="SIS_dom"/>
</dbReference>
<dbReference type="InterPro" id="IPR046348">
    <property type="entry name" value="SIS_dom_sf"/>
</dbReference>
<keyword evidence="2" id="KW-0238">DNA-binding</keyword>
<evidence type="ECO:0000256" key="3">
    <source>
        <dbReference type="ARBA" id="ARBA00023163"/>
    </source>
</evidence>
<dbReference type="Gene3D" id="3.40.50.10490">
    <property type="entry name" value="Glucose-6-phosphate isomerase like protein, domain 1"/>
    <property type="match status" value="1"/>
</dbReference>
<sequence length="294" mass="32808">MPDQTPAAAMLIEERLARQFDALTPLERGLAGHLTRHYPVAGLASMSQLAREAGVSTPTVLRLVQKLGFRGYPEFQAQLRSEIEARLESPLAKRARWSQSAPQTHILNRFADAVLTNLRVTLERIDHGDFDAAADLLADPARQVRVIGGRITQSVAEYLVTQLSVVRPGVAILPGLSSAWPPALLDMREGDLLVVFDIRRYEDAILQLTELAAERGARILLLTDPWVSPVARHACLRFTAQIEVPSAWDSSAALLVLVETLLAAVQERAWPRTEARMKRLESLYDRADLFRRRR</sequence>